<dbReference type="Pfam" id="PF18962">
    <property type="entry name" value="Por_Secre_tail"/>
    <property type="match status" value="1"/>
</dbReference>
<dbReference type="InterPro" id="IPR024079">
    <property type="entry name" value="MetalloPept_cat_dom_sf"/>
</dbReference>
<dbReference type="SUPFAM" id="SSF55486">
    <property type="entry name" value="Metalloproteases ('zincins'), catalytic domain"/>
    <property type="match status" value="1"/>
</dbReference>
<dbReference type="Proteomes" id="UP001500027">
    <property type="component" value="Unassembled WGS sequence"/>
</dbReference>
<evidence type="ECO:0000313" key="11">
    <source>
        <dbReference type="EMBL" id="GAA4268998.1"/>
    </source>
</evidence>
<protein>
    <recommendedName>
        <fullName evidence="13">T9SS type A sorting domain-containing protein</fullName>
    </recommendedName>
</protein>
<comment type="similarity">
    <text evidence="1">Belongs to the peptidase M43B family.</text>
</comment>
<name>A0ABP8EAA8_9FLAO</name>
<dbReference type="NCBIfam" id="TIGR04183">
    <property type="entry name" value="Por_Secre_tail"/>
    <property type="match status" value="1"/>
</dbReference>
<dbReference type="PANTHER" id="PTHR47466">
    <property type="match status" value="1"/>
</dbReference>
<organism evidence="11 12">
    <name type="scientific">Hyunsoonleella aestuarii</name>
    <dbReference type="NCBI Taxonomy" id="912802"/>
    <lineage>
        <taxon>Bacteria</taxon>
        <taxon>Pseudomonadati</taxon>
        <taxon>Bacteroidota</taxon>
        <taxon>Flavobacteriia</taxon>
        <taxon>Flavobacteriales</taxon>
        <taxon>Flavobacteriaceae</taxon>
    </lineage>
</organism>
<keyword evidence="2" id="KW-0645">Protease</keyword>
<gene>
    <name evidence="11" type="ORF">GCM10022257_10990</name>
</gene>
<evidence type="ECO:0000256" key="1">
    <source>
        <dbReference type="ARBA" id="ARBA00008721"/>
    </source>
</evidence>
<keyword evidence="5" id="KW-0378">Hydrolase</keyword>
<dbReference type="EMBL" id="BAABAV010000001">
    <property type="protein sequence ID" value="GAA4268998.1"/>
    <property type="molecule type" value="Genomic_DNA"/>
</dbReference>
<sequence>MLDRCGTYNYNQELLKEYPTMMGSKVFEDKIKVIMESYKSQKTLNSGKRAVITIPVVVHVFHNGEPIGTGPNISDAQVFSQIKVLNEDFRKISGSRGDGGGVDVEVDFVLAKIDPSGCTTNGIDRVNIGQDGINENSQSNAIAQMDALKPTYIWDASLYLNMWSVKFAGGSGLLGYATPPGSGSTTDGVVVDYKFFGSNDDPNVTLIGPYNLGRTMTHEVGHFLGLNHVWGDNWVDGDPDDESCTADDGVADTPNSGRPNFGCPSTVPDTCVDPDDDMIENYMDYSDDVCFDTFTDGQKTRIQAILASSRASLASSTTANLPSGVNNDANAKVVYLDTPVCTSNITPSIRVTNYGDITLTSADISYNVDGGSSSTYNWTGTLTKGDSEIVNLPVLTSTSGDHTFNISVTSANGSVDQRSCNNSDSANFVINNTYDSTSKIFLTLVLDNFASETSWEFRDASNSLLASASYTSSDNGTTKNEEFIVSSNDCYKFTIFDSANDGICCGFGNGSYELKTDDDTVIATGGNFANSDVISISTATLGIKNYFLNNKISLYPNPTTSELNIKVSQINSLPDAFKIYNVLGQLVKEKQIDNFYQLGINVTSFRKGLYFIRIVKEGESISLPFIVE</sequence>
<dbReference type="InterPro" id="IPR026444">
    <property type="entry name" value="Secre_tail"/>
</dbReference>
<keyword evidence="12" id="KW-1185">Reference proteome</keyword>
<keyword evidence="3" id="KW-0479">Metal-binding</keyword>
<dbReference type="Gene3D" id="2.60.40.10">
    <property type="entry name" value="Immunoglobulins"/>
    <property type="match status" value="1"/>
</dbReference>
<evidence type="ECO:0000259" key="10">
    <source>
        <dbReference type="Pfam" id="PF18962"/>
    </source>
</evidence>
<keyword evidence="8" id="KW-1015">Disulfide bond</keyword>
<evidence type="ECO:0000256" key="7">
    <source>
        <dbReference type="ARBA" id="ARBA00023049"/>
    </source>
</evidence>
<accession>A0ABP8EAA8</accession>
<keyword evidence="4" id="KW-0732">Signal</keyword>
<dbReference type="InterPro" id="IPR013783">
    <property type="entry name" value="Ig-like_fold"/>
</dbReference>
<feature type="domain" description="Secretion system C-terminal sorting" evidence="10">
    <location>
        <begin position="554"/>
        <end position="621"/>
    </location>
</feature>
<keyword evidence="6" id="KW-0862">Zinc</keyword>
<evidence type="ECO:0000256" key="2">
    <source>
        <dbReference type="ARBA" id="ARBA00022670"/>
    </source>
</evidence>
<proteinExistence type="inferred from homology"/>
<dbReference type="Pfam" id="PF05572">
    <property type="entry name" value="Peptidase_M43"/>
    <property type="match status" value="1"/>
</dbReference>
<evidence type="ECO:0000256" key="8">
    <source>
        <dbReference type="ARBA" id="ARBA00023157"/>
    </source>
</evidence>
<dbReference type="Gene3D" id="3.40.390.10">
    <property type="entry name" value="Collagenase (Catalytic Domain)"/>
    <property type="match status" value="1"/>
</dbReference>
<evidence type="ECO:0000256" key="3">
    <source>
        <dbReference type="ARBA" id="ARBA00022723"/>
    </source>
</evidence>
<dbReference type="PANTHER" id="PTHR47466:SF1">
    <property type="entry name" value="METALLOPROTEASE MEP1 (AFU_ORTHOLOGUE AFUA_1G07730)-RELATED"/>
    <property type="match status" value="1"/>
</dbReference>
<dbReference type="InterPro" id="IPR008754">
    <property type="entry name" value="Peptidase_M43"/>
</dbReference>
<evidence type="ECO:0008006" key="13">
    <source>
        <dbReference type="Google" id="ProtNLM"/>
    </source>
</evidence>
<evidence type="ECO:0000256" key="6">
    <source>
        <dbReference type="ARBA" id="ARBA00022833"/>
    </source>
</evidence>
<comment type="caution">
    <text evidence="11">The sequence shown here is derived from an EMBL/GenBank/DDBJ whole genome shotgun (WGS) entry which is preliminary data.</text>
</comment>
<reference evidence="12" key="1">
    <citation type="journal article" date="2019" name="Int. J. Syst. Evol. Microbiol.">
        <title>The Global Catalogue of Microorganisms (GCM) 10K type strain sequencing project: providing services to taxonomists for standard genome sequencing and annotation.</title>
        <authorList>
            <consortium name="The Broad Institute Genomics Platform"/>
            <consortium name="The Broad Institute Genome Sequencing Center for Infectious Disease"/>
            <person name="Wu L."/>
            <person name="Ma J."/>
        </authorList>
    </citation>
    <scope>NUCLEOTIDE SEQUENCE [LARGE SCALE GENOMIC DNA]</scope>
    <source>
        <strain evidence="12">JCM 17452</strain>
    </source>
</reference>
<keyword evidence="7" id="KW-0482">Metalloprotease</keyword>
<evidence type="ECO:0000256" key="4">
    <source>
        <dbReference type="ARBA" id="ARBA00022729"/>
    </source>
</evidence>
<evidence type="ECO:0000313" key="12">
    <source>
        <dbReference type="Proteomes" id="UP001500027"/>
    </source>
</evidence>
<feature type="domain" description="Peptidase M43 pregnancy-associated plasma-A" evidence="9">
    <location>
        <begin position="152"/>
        <end position="306"/>
    </location>
</feature>
<evidence type="ECO:0000256" key="5">
    <source>
        <dbReference type="ARBA" id="ARBA00022801"/>
    </source>
</evidence>
<evidence type="ECO:0000259" key="9">
    <source>
        <dbReference type="Pfam" id="PF05572"/>
    </source>
</evidence>
<dbReference type="CDD" id="cd04275">
    <property type="entry name" value="ZnMc_pappalysin_like"/>
    <property type="match status" value="1"/>
</dbReference>